<dbReference type="Proteomes" id="UP001161757">
    <property type="component" value="Unassembled WGS sequence"/>
</dbReference>
<accession>A0AAN6IU82</accession>
<feature type="transmembrane region" description="Helical" evidence="1">
    <location>
        <begin position="139"/>
        <end position="161"/>
    </location>
</feature>
<evidence type="ECO:0000313" key="2">
    <source>
        <dbReference type="EMBL" id="KAJ8990523.1"/>
    </source>
</evidence>
<feature type="transmembrane region" description="Helical" evidence="1">
    <location>
        <begin position="607"/>
        <end position="628"/>
    </location>
</feature>
<protein>
    <submittedName>
        <fullName evidence="2">Uncharacterized protein</fullName>
    </submittedName>
</protein>
<sequence length="704" mass="76305">MDRHTLGKITIPGRAARKSQRLSSVDFCPTSQYHQIGTLKFDELNFENTLPLPEKSHYLSREPSLASLTATKPSRRFTGIGLHWTTAIVGLPIFCFTVVLIVLVFVYRVSTDPTHPFAASPSHKVDHRYILVDFSSTRLVFVASWSSTLAPMLLGSLMALWHIPTVCKMAAHTTEDNIKELPTPYQLSMLIGLSSGSFDELRKYVMYLFSNVKASQPRILSRSALIMVVSSLLAALVFGADTAIHAFTSTTSVSMVYENAQAQLSSGRGLISECIGFNRTANQGLPCTVVADSSLGANTLARDTAEIISLEQNVSLRNSIWTIKADDLTHGDLVILMPQTKSTPPNVDYHATTVGVSTQCVPSTSKCDMRLSDQTDADTSFVMFNCTDNFRGVLGAPPSISNNTVLWTQTDSTTPNFNVKLDRNFQYAYFSDPEFTKIYNSIGGNLTNNGSSADLALPDGSLLNPIYLATAGLIPVLNGPAGESLNRDEDVLSVGGSMVAYSLNCTVTSYDVAYDWVNGAISSFNYTLTPNGSIIELSHGMQAVGMPSLSQGQSLASLSESAAGLARSFANAHSTDSLTLIGSVMSPRTNLAEATRRDVLVAKVNTAVFGFLVGSNLLFVVFGLVLLIRAWRVHSPSTLDMVARMSVEGLSAMAFEDTVEKRVRRVADVQDMFEESRIGDSSRKVGLKAYPGGGHVMFVEQPRL</sequence>
<name>A0AAN6IU82_EXODE</name>
<keyword evidence="1" id="KW-0812">Transmembrane</keyword>
<proteinExistence type="predicted"/>
<comment type="caution">
    <text evidence="2">The sequence shown here is derived from an EMBL/GenBank/DDBJ whole genome shotgun (WGS) entry which is preliminary data.</text>
</comment>
<feature type="transmembrane region" description="Helical" evidence="1">
    <location>
        <begin position="82"/>
        <end position="107"/>
    </location>
</feature>
<dbReference type="AlphaFoldDB" id="A0AAN6IU82"/>
<evidence type="ECO:0000256" key="1">
    <source>
        <dbReference type="SAM" id="Phobius"/>
    </source>
</evidence>
<evidence type="ECO:0000313" key="3">
    <source>
        <dbReference type="Proteomes" id="UP001161757"/>
    </source>
</evidence>
<reference evidence="2" key="1">
    <citation type="submission" date="2023-01" db="EMBL/GenBank/DDBJ databases">
        <title>Exophiala dermititidis isolated from Cystic Fibrosis Patient.</title>
        <authorList>
            <person name="Kurbessoian T."/>
            <person name="Crocker A."/>
            <person name="Murante D."/>
            <person name="Hogan D.A."/>
            <person name="Stajich J.E."/>
        </authorList>
    </citation>
    <scope>NUCLEOTIDE SEQUENCE</scope>
    <source>
        <strain evidence="2">Ex8</strain>
    </source>
</reference>
<organism evidence="2 3">
    <name type="scientific">Exophiala dermatitidis</name>
    <name type="common">Black yeast-like fungus</name>
    <name type="synonym">Wangiella dermatitidis</name>
    <dbReference type="NCBI Taxonomy" id="5970"/>
    <lineage>
        <taxon>Eukaryota</taxon>
        <taxon>Fungi</taxon>
        <taxon>Dikarya</taxon>
        <taxon>Ascomycota</taxon>
        <taxon>Pezizomycotina</taxon>
        <taxon>Eurotiomycetes</taxon>
        <taxon>Chaetothyriomycetidae</taxon>
        <taxon>Chaetothyriales</taxon>
        <taxon>Herpotrichiellaceae</taxon>
        <taxon>Exophiala</taxon>
    </lineage>
</organism>
<keyword evidence="1" id="KW-1133">Transmembrane helix</keyword>
<dbReference type="EMBL" id="JAJGCB010000010">
    <property type="protein sequence ID" value="KAJ8990523.1"/>
    <property type="molecule type" value="Genomic_DNA"/>
</dbReference>
<keyword evidence="1" id="KW-0472">Membrane</keyword>
<feature type="transmembrane region" description="Helical" evidence="1">
    <location>
        <begin position="219"/>
        <end position="240"/>
    </location>
</feature>
<gene>
    <name evidence="2" type="ORF">HRR80_005303</name>
</gene>